<keyword evidence="1" id="KW-1185">Reference proteome</keyword>
<evidence type="ECO:0000313" key="1">
    <source>
        <dbReference type="Proteomes" id="UP000095283"/>
    </source>
</evidence>
<organism evidence="1 2">
    <name type="scientific">Heterorhabditis bacteriophora</name>
    <name type="common">Entomopathogenic nematode worm</name>
    <dbReference type="NCBI Taxonomy" id="37862"/>
    <lineage>
        <taxon>Eukaryota</taxon>
        <taxon>Metazoa</taxon>
        <taxon>Ecdysozoa</taxon>
        <taxon>Nematoda</taxon>
        <taxon>Chromadorea</taxon>
        <taxon>Rhabditida</taxon>
        <taxon>Rhabditina</taxon>
        <taxon>Rhabditomorpha</taxon>
        <taxon>Strongyloidea</taxon>
        <taxon>Heterorhabditidae</taxon>
        <taxon>Heterorhabditis</taxon>
    </lineage>
</organism>
<evidence type="ECO:0000313" key="2">
    <source>
        <dbReference type="WBParaSite" id="Hba_13556"/>
    </source>
</evidence>
<name>A0A1I7X7K6_HETBA</name>
<proteinExistence type="predicted"/>
<dbReference type="AlphaFoldDB" id="A0A1I7X7K6"/>
<dbReference type="WBParaSite" id="Hba_13556">
    <property type="protein sequence ID" value="Hba_13556"/>
    <property type="gene ID" value="Hba_13556"/>
</dbReference>
<accession>A0A1I7X7K6</accession>
<reference evidence="2" key="1">
    <citation type="submission" date="2016-11" db="UniProtKB">
        <authorList>
            <consortium name="WormBaseParasite"/>
        </authorList>
    </citation>
    <scope>IDENTIFICATION</scope>
</reference>
<sequence>MLIYDVLSNADKIFKNFLLITVPVLDPSITLVI</sequence>
<dbReference type="Proteomes" id="UP000095283">
    <property type="component" value="Unplaced"/>
</dbReference>
<protein>
    <submittedName>
        <fullName evidence="2">Photosystem II protein I</fullName>
    </submittedName>
</protein>